<organism evidence="1 2">
    <name type="scientific">Nitrosomonas eutropha</name>
    <dbReference type="NCBI Taxonomy" id="916"/>
    <lineage>
        <taxon>Bacteria</taxon>
        <taxon>Pseudomonadati</taxon>
        <taxon>Pseudomonadota</taxon>
        <taxon>Betaproteobacteria</taxon>
        <taxon>Nitrosomonadales</taxon>
        <taxon>Nitrosomonadaceae</taxon>
        <taxon>Nitrosomonas</taxon>
    </lineage>
</organism>
<protein>
    <submittedName>
        <fullName evidence="1">Uncharacterized protein</fullName>
    </submittedName>
</protein>
<evidence type="ECO:0000313" key="1">
    <source>
        <dbReference type="EMBL" id="SFU30103.1"/>
    </source>
</evidence>
<dbReference type="EMBL" id="FPBL01000001">
    <property type="protein sequence ID" value="SFU30103.1"/>
    <property type="molecule type" value="Genomic_DNA"/>
</dbReference>
<gene>
    <name evidence="1" type="ORF">SAMN05216339_101233</name>
</gene>
<name>A0A1I7F1J4_9PROT</name>
<proteinExistence type="predicted"/>
<dbReference type="Proteomes" id="UP000183926">
    <property type="component" value="Unassembled WGS sequence"/>
</dbReference>
<sequence>MNELQAGVKFALTVLPQPSILLQPGKAALDDPAFGDNLERVQFTTLGNLHCHVLAQDVLDALDKRLTDVAAITQQTLDLFQARFAALESLQRSFAISHFCRGYCNRMRQTLGIDRDRRLMPDTFLPAS</sequence>
<evidence type="ECO:0000313" key="2">
    <source>
        <dbReference type="Proteomes" id="UP000183926"/>
    </source>
</evidence>
<accession>A0A1I7F1J4</accession>
<dbReference type="AlphaFoldDB" id="A0A1I7F1J4"/>
<reference evidence="1 2" key="1">
    <citation type="submission" date="2016-10" db="EMBL/GenBank/DDBJ databases">
        <authorList>
            <person name="de Groot N.N."/>
        </authorList>
    </citation>
    <scope>NUCLEOTIDE SEQUENCE [LARGE SCALE GENOMIC DNA]</scope>
    <source>
        <strain evidence="1 2">Nm24</strain>
    </source>
</reference>